<dbReference type="Proteomes" id="UP000187012">
    <property type="component" value="Unassembled WGS sequence"/>
</dbReference>
<evidence type="ECO:0000256" key="2">
    <source>
        <dbReference type="SAM" id="Phobius"/>
    </source>
</evidence>
<keyword evidence="4" id="KW-1185">Reference proteome</keyword>
<name>A0A1N7RIE8_9BURK</name>
<protein>
    <submittedName>
        <fullName evidence="3">Uncharacterized protein</fullName>
    </submittedName>
</protein>
<feature type="transmembrane region" description="Helical" evidence="2">
    <location>
        <begin position="16"/>
        <end position="45"/>
    </location>
</feature>
<gene>
    <name evidence="3" type="ORF">BN2475_10044</name>
</gene>
<reference evidence="3 4" key="1">
    <citation type="submission" date="2016-12" db="EMBL/GenBank/DDBJ databases">
        <authorList>
            <person name="Song W.-J."/>
            <person name="Kurnit D.M."/>
        </authorList>
    </citation>
    <scope>NUCLEOTIDE SEQUENCE [LARGE SCALE GENOMIC DNA]</scope>
    <source>
        <strain evidence="3 4">STM7296</strain>
    </source>
</reference>
<evidence type="ECO:0000313" key="3">
    <source>
        <dbReference type="EMBL" id="SIT34888.1"/>
    </source>
</evidence>
<keyword evidence="2" id="KW-0812">Transmembrane</keyword>
<sequence>MLRVLFKDAAKAPGKLLALCFIVYFASQSFIIDVFLFLFAVAWVASAMKKKSKAILAAEAEAEAARAEAEKLAAAARVAAQAKAQAAAMTGMPASNDSNAKPASTKQYAKSAVVIPFKTGT</sequence>
<keyword evidence="2" id="KW-1133">Transmembrane helix</keyword>
<evidence type="ECO:0000256" key="1">
    <source>
        <dbReference type="SAM" id="Coils"/>
    </source>
</evidence>
<evidence type="ECO:0000313" key="4">
    <source>
        <dbReference type="Proteomes" id="UP000187012"/>
    </source>
</evidence>
<dbReference type="EMBL" id="CYGX02000001">
    <property type="protein sequence ID" value="SIT34888.1"/>
    <property type="molecule type" value="Genomic_DNA"/>
</dbReference>
<dbReference type="OrthoDB" id="9114133at2"/>
<keyword evidence="2" id="KW-0472">Membrane</keyword>
<accession>A0A1N7RIE8</accession>
<feature type="coiled-coil region" evidence="1">
    <location>
        <begin position="48"/>
        <end position="77"/>
    </location>
</feature>
<dbReference type="AlphaFoldDB" id="A0A1N7RIE8"/>
<organism evidence="3 4">
    <name type="scientific">Paraburkholderia ribeironis</name>
    <dbReference type="NCBI Taxonomy" id="1247936"/>
    <lineage>
        <taxon>Bacteria</taxon>
        <taxon>Pseudomonadati</taxon>
        <taxon>Pseudomonadota</taxon>
        <taxon>Betaproteobacteria</taxon>
        <taxon>Burkholderiales</taxon>
        <taxon>Burkholderiaceae</taxon>
        <taxon>Paraburkholderia</taxon>
    </lineage>
</organism>
<keyword evidence="1" id="KW-0175">Coiled coil</keyword>
<proteinExistence type="predicted"/>